<sequence length="218" mass="24084">MPPMPADQKSSFVLDGRCIYANICPSKQPTIVPPLNIDARAISIQTMRKKRSIRPMHAQSHGTLSGVFFQNITSSVLHAVMVYTPFLALSLQIMQHVLKFCKPGLRVNDRTHKPQTFVVHDEEQPIANRENLVTTNLFAPNQIRPRCRRAIASSALLTAFTSSTTVCLYTKQSPNTTVQFLVTGGFVAPLCHLVNLPDASSSFSKRQPESATNLHGMA</sequence>
<evidence type="ECO:0000313" key="1">
    <source>
        <dbReference type="EMBL" id="OGE47490.1"/>
    </source>
</evidence>
<dbReference type="Proteomes" id="UP000177622">
    <property type="component" value="Unassembled WGS sequence"/>
</dbReference>
<comment type="caution">
    <text evidence="1">The sequence shown here is derived from an EMBL/GenBank/DDBJ whole genome shotgun (WGS) entry which is preliminary data.</text>
</comment>
<proteinExistence type="predicted"/>
<dbReference type="EMBL" id="LXJU01000043">
    <property type="protein sequence ID" value="OGE47490.1"/>
    <property type="molecule type" value="Genomic_DNA"/>
</dbReference>
<organism evidence="1 2">
    <name type="scientific">Penicillium arizonense</name>
    <dbReference type="NCBI Taxonomy" id="1835702"/>
    <lineage>
        <taxon>Eukaryota</taxon>
        <taxon>Fungi</taxon>
        <taxon>Dikarya</taxon>
        <taxon>Ascomycota</taxon>
        <taxon>Pezizomycotina</taxon>
        <taxon>Eurotiomycetes</taxon>
        <taxon>Eurotiomycetidae</taxon>
        <taxon>Eurotiales</taxon>
        <taxon>Aspergillaceae</taxon>
        <taxon>Penicillium</taxon>
    </lineage>
</organism>
<accession>A0A1F5L3C1</accession>
<keyword evidence="2" id="KW-1185">Reference proteome</keyword>
<protein>
    <submittedName>
        <fullName evidence="1">Uncharacterized protein</fullName>
    </submittedName>
</protein>
<evidence type="ECO:0000313" key="2">
    <source>
        <dbReference type="Proteomes" id="UP000177622"/>
    </source>
</evidence>
<name>A0A1F5L3C1_PENAI</name>
<dbReference type="GeneID" id="34581951"/>
<dbReference type="RefSeq" id="XP_022482949.1">
    <property type="nucleotide sequence ID" value="XM_022637217.1"/>
</dbReference>
<dbReference type="AlphaFoldDB" id="A0A1F5L3C1"/>
<reference evidence="1 2" key="1">
    <citation type="journal article" date="2016" name="Sci. Rep.">
        <title>Penicillium arizonense, a new, genome sequenced fungal species, reveals a high chemical diversity in secreted metabolites.</title>
        <authorList>
            <person name="Grijseels S."/>
            <person name="Nielsen J.C."/>
            <person name="Randelovic M."/>
            <person name="Nielsen J."/>
            <person name="Nielsen K.F."/>
            <person name="Workman M."/>
            <person name="Frisvad J.C."/>
        </authorList>
    </citation>
    <scope>NUCLEOTIDE SEQUENCE [LARGE SCALE GENOMIC DNA]</scope>
    <source>
        <strain evidence="1 2">CBS 141311</strain>
    </source>
</reference>
<gene>
    <name evidence="1" type="ORF">PENARI_c043G09972</name>
</gene>